<dbReference type="Gene3D" id="2.60.120.200">
    <property type="match status" value="1"/>
</dbReference>
<sequence length="384" mass="42075">MKPITKFTPLWMGMVLLITLCFTSCRNDKEDERIPINLKGAAAQVNEGSEVVIRLTLAKSAKKDEYVTLSVSSSTAGFGTDYGIDDLLFLEEEFSVLIPKDSTGASVALHALPDFEQESDEKITFTINRTSDGLLAGDQKTLTVTIVDVENYPDENRAISFDGVDDYIDLGNIYDNVTLPVTISVWVWVDPNVPKGSLPIIDSQDGLPYYNGFSLITSNISHVGVQYGDGQGENSEHYRRAKSALFNPVAGRWVNMTGVMRSATDMSCYLNGIDMGGTYAGSSDLPLKSNSPQENAKVGILFNNGRTLHFQGKLDELRIWNRALAEAEIQKFMITKLDHSAPGLIGYWDFNESTGDAVIDKSASKFNGTLKNSPSRVASEVPVK</sequence>
<dbReference type="InterPro" id="IPR038081">
    <property type="entry name" value="CalX-like_sf"/>
</dbReference>
<dbReference type="EMBL" id="FQWQ01000006">
    <property type="protein sequence ID" value="SHH97791.1"/>
    <property type="molecule type" value="Genomic_DNA"/>
</dbReference>
<organism evidence="1 2">
    <name type="scientific">Chryseolinea serpens</name>
    <dbReference type="NCBI Taxonomy" id="947013"/>
    <lineage>
        <taxon>Bacteria</taxon>
        <taxon>Pseudomonadati</taxon>
        <taxon>Bacteroidota</taxon>
        <taxon>Cytophagia</taxon>
        <taxon>Cytophagales</taxon>
        <taxon>Fulvivirgaceae</taxon>
        <taxon>Chryseolinea</taxon>
    </lineage>
</organism>
<evidence type="ECO:0000313" key="1">
    <source>
        <dbReference type="EMBL" id="SHH97791.1"/>
    </source>
</evidence>
<dbReference type="GO" id="GO:0005975">
    <property type="term" value="P:carbohydrate metabolic process"/>
    <property type="evidence" value="ECO:0007669"/>
    <property type="project" value="UniProtKB-ARBA"/>
</dbReference>
<name>A0A1M5XD99_9BACT</name>
<reference evidence="1 2" key="1">
    <citation type="submission" date="2016-11" db="EMBL/GenBank/DDBJ databases">
        <authorList>
            <person name="Jaros S."/>
            <person name="Januszkiewicz K."/>
            <person name="Wedrychowicz H."/>
        </authorList>
    </citation>
    <scope>NUCLEOTIDE SEQUENCE [LARGE SCALE GENOMIC DNA]</scope>
    <source>
        <strain evidence="1 2">DSM 24574</strain>
    </source>
</reference>
<keyword evidence="2" id="KW-1185">Reference proteome</keyword>
<dbReference type="SUPFAM" id="SSF141072">
    <property type="entry name" value="CalX-like"/>
    <property type="match status" value="1"/>
</dbReference>
<gene>
    <name evidence="1" type="ORF">SAMN04488109_6418</name>
</gene>
<proteinExistence type="predicted"/>
<dbReference type="RefSeq" id="WP_178377248.1">
    <property type="nucleotide sequence ID" value="NZ_FQWQ01000006.1"/>
</dbReference>
<dbReference type="InterPro" id="IPR013320">
    <property type="entry name" value="ConA-like_dom_sf"/>
</dbReference>
<dbReference type="GO" id="GO:0004553">
    <property type="term" value="F:hydrolase activity, hydrolyzing O-glycosyl compounds"/>
    <property type="evidence" value="ECO:0007669"/>
    <property type="project" value="UniProtKB-ARBA"/>
</dbReference>
<dbReference type="SUPFAM" id="SSF49899">
    <property type="entry name" value="Concanavalin A-like lectins/glucanases"/>
    <property type="match status" value="1"/>
</dbReference>
<dbReference type="Pfam" id="PF13385">
    <property type="entry name" value="Laminin_G_3"/>
    <property type="match status" value="1"/>
</dbReference>
<accession>A0A1M5XD99</accession>
<dbReference type="GO" id="GO:0030246">
    <property type="term" value="F:carbohydrate binding"/>
    <property type="evidence" value="ECO:0007669"/>
    <property type="project" value="UniProtKB-KW"/>
</dbReference>
<dbReference type="Gene3D" id="2.60.40.2030">
    <property type="match status" value="1"/>
</dbReference>
<dbReference type="Proteomes" id="UP000184212">
    <property type="component" value="Unassembled WGS sequence"/>
</dbReference>
<evidence type="ECO:0000313" key="2">
    <source>
        <dbReference type="Proteomes" id="UP000184212"/>
    </source>
</evidence>
<dbReference type="AlphaFoldDB" id="A0A1M5XD99"/>
<keyword evidence="1" id="KW-0430">Lectin</keyword>
<protein>
    <submittedName>
        <fullName evidence="1">Concanavalin A-like lectin/glucanases superfamily protein</fullName>
    </submittedName>
</protein>